<dbReference type="Pfam" id="PF02368">
    <property type="entry name" value="Big_2"/>
    <property type="match status" value="1"/>
</dbReference>
<dbReference type="Pfam" id="PF17164">
    <property type="entry name" value="DUF5122"/>
    <property type="match status" value="6"/>
</dbReference>
<dbReference type="InterPro" id="IPR008964">
    <property type="entry name" value="Invasin/intimin_cell_adhesion"/>
</dbReference>
<evidence type="ECO:0000259" key="2">
    <source>
        <dbReference type="SMART" id="SM00635"/>
    </source>
</evidence>
<evidence type="ECO:0000256" key="1">
    <source>
        <dbReference type="SAM" id="MobiDB-lite"/>
    </source>
</evidence>
<dbReference type="EMBL" id="FWWU01000006">
    <property type="protein sequence ID" value="SMB82915.1"/>
    <property type="molecule type" value="Genomic_DNA"/>
</dbReference>
<name>A0A1W1UP62_9DEIO</name>
<dbReference type="Gene3D" id="2.60.40.1080">
    <property type="match status" value="1"/>
</dbReference>
<dbReference type="AlphaFoldDB" id="A0A1W1UP62"/>
<dbReference type="InterPro" id="IPR013431">
    <property type="entry name" value="Delta_60_rpt"/>
</dbReference>
<dbReference type="SMART" id="SM00635">
    <property type="entry name" value="BID_2"/>
    <property type="match status" value="1"/>
</dbReference>
<dbReference type="Gene3D" id="2.80.10.50">
    <property type="match status" value="3"/>
</dbReference>
<sequence length="702" mass="69399">MGAPAGVSRGRPAAEQFRKIPSPWVPGPAPVRVGSARVSRTPTRLLKEREGKPPSLSKSRPNQAVWSTVSLPNGKETPMTRRLTFSTLLLTALLSACTTGGTGGPPSIKSIELTPASASVGVGGTVTLSATARDGQGKVVPNVAFLWKSSSETVAKVAGGVVTGLSAGMAGITASADGVTGPAANVTVTGTQPQPNGNFDLNLSGDKLPIVTGTAASLTVNVTRKNGFTGAVTLSLGGLPDGASAAPITLAPDQASATVTVGAAANAPHSQPTAVTLSAAATGAATVMKALTVTVRGPAGSLDTTFGAGGIAVTPVGAGEDVPYAVAAQPDGGLTVVGSSASNVSDDFTVVRYTRDGALDATFGSGGKVSIDFAGKADIARAVAHQSDGKIVVVGGVTNAGNEERFGVARLNANGTLDSSFGQGGKVVTAFAGSGADRASAVLVQPDGSIVVGGHASLSSSASGMDFALARYTAVGVLDASFGNGGQVITAMTPGGAADAVHALALQGGKIIAAGGEGDFKAARYTASGTLDASFGTGGKVSSVFGGSVATVSGIALDAQNRLVLAGQSQNDTAAVRLSENGALDTTFGDGGKKIIAVNPDNWDAAQGVSVQADGKVVLGGWVYGVGSQSNFAVTRLNAGGQLDTGFGQGGTTVTPVAPGVKPDEVRALALQTDDRIPATRIVAVGVRNDSNQDFALTRYWP</sequence>
<dbReference type="InterPro" id="IPR003343">
    <property type="entry name" value="Big_2"/>
</dbReference>
<dbReference type="SUPFAM" id="SSF63829">
    <property type="entry name" value="Calcium-dependent phosphotriesterase"/>
    <property type="match status" value="1"/>
</dbReference>
<keyword evidence="4" id="KW-1185">Reference proteome</keyword>
<proteinExistence type="predicted"/>
<dbReference type="STRING" id="695939.SAMN00790413_04189"/>
<dbReference type="SUPFAM" id="SSF49373">
    <property type="entry name" value="Invasin/intimin cell-adhesion fragments"/>
    <property type="match status" value="1"/>
</dbReference>
<organism evidence="3 4">
    <name type="scientific">Deinococcus hopiensis KR-140</name>
    <dbReference type="NCBI Taxonomy" id="695939"/>
    <lineage>
        <taxon>Bacteria</taxon>
        <taxon>Thermotogati</taxon>
        <taxon>Deinococcota</taxon>
        <taxon>Deinococci</taxon>
        <taxon>Deinococcales</taxon>
        <taxon>Deinococcaceae</taxon>
        <taxon>Deinococcus</taxon>
    </lineage>
</organism>
<gene>
    <name evidence="3" type="ORF">SAMN00790413_04189</name>
</gene>
<feature type="domain" description="BIG2" evidence="2">
    <location>
        <begin position="107"/>
        <end position="186"/>
    </location>
</feature>
<dbReference type="Proteomes" id="UP000192582">
    <property type="component" value="Unassembled WGS sequence"/>
</dbReference>
<accession>A0A1W1UP62</accession>
<dbReference type="NCBIfam" id="TIGR02608">
    <property type="entry name" value="delta_60_rpt"/>
    <property type="match status" value="7"/>
</dbReference>
<evidence type="ECO:0000313" key="3">
    <source>
        <dbReference type="EMBL" id="SMB82915.1"/>
    </source>
</evidence>
<protein>
    <submittedName>
        <fullName evidence="3">Delta-60 repeat domain-containing protein</fullName>
    </submittedName>
</protein>
<reference evidence="3 4" key="1">
    <citation type="submission" date="2017-04" db="EMBL/GenBank/DDBJ databases">
        <authorList>
            <person name="Afonso C.L."/>
            <person name="Miller P.J."/>
            <person name="Scott M.A."/>
            <person name="Spackman E."/>
            <person name="Goraichik I."/>
            <person name="Dimitrov K.M."/>
            <person name="Suarez D.L."/>
            <person name="Swayne D.E."/>
        </authorList>
    </citation>
    <scope>NUCLEOTIDE SEQUENCE [LARGE SCALE GENOMIC DNA]</scope>
    <source>
        <strain evidence="3 4">KR-140</strain>
    </source>
</reference>
<evidence type="ECO:0000313" key="4">
    <source>
        <dbReference type="Proteomes" id="UP000192582"/>
    </source>
</evidence>
<feature type="region of interest" description="Disordered" evidence="1">
    <location>
        <begin position="1"/>
        <end position="63"/>
    </location>
</feature>